<feature type="compositionally biased region" description="Polar residues" evidence="1">
    <location>
        <begin position="267"/>
        <end position="325"/>
    </location>
</feature>
<dbReference type="OrthoDB" id="273566at2759"/>
<feature type="compositionally biased region" description="Low complexity" evidence="1">
    <location>
        <begin position="21"/>
        <end position="34"/>
    </location>
</feature>
<keyword evidence="3" id="KW-1185">Reference proteome</keyword>
<evidence type="ECO:0000313" key="3">
    <source>
        <dbReference type="Proteomes" id="UP000515908"/>
    </source>
</evidence>
<dbReference type="Proteomes" id="UP000515908">
    <property type="component" value="Chromosome 05"/>
</dbReference>
<dbReference type="EMBL" id="LR877149">
    <property type="protein sequence ID" value="CAD2215876.1"/>
    <property type="molecule type" value="Genomic_DNA"/>
</dbReference>
<name>A0A7G2C806_9TRYP</name>
<sequence>MSSLNDSTDQNDSIPLEESYSDSYYDYSGTYTSDRNFGEEGSSIMNDSVDASQPTGSKSRGRESSANDPSADYSDSMYYNESTSYYSSGYETGSYYDNSPRSGSMTSMGSTWATFYSENKLIRSVGSFLSRYKRPLTFLTFSTVGSGILEGWARTVQTYTQEAKVDNVLQFGESHLPSGYPQVPMWLSEARASLPWVMEKSAKATLSLFGVPSAADVVVSTKADSLPNSSDRQWQFSGKLIPPAFLLPAFTFLVLNVYKSASKRNNSSLFDTRHSGATSVMSPTNRDSRSMNESTLRTTNDGTSSGPVPSRTVNGSSVDASNALTKDTVPHSLSPPESMNDPSSAMLVDEKVNKSNESYGELDESVVMQYAFDGDVVCGLVGEPTITEVNALLIACIKYGCGTVILPESVSTVTGLVKVPPSIDLEFVGNVSSRAGEIALRRNLFVTVVTPVATGENAKSLREYVHPSNVVYLLFSGQCDASVVQSVASRSQNQIYSETAADPTLSVLVNECFYDRLLKERAQE</sequence>
<gene>
    <name evidence="2" type="ORF">ADEAN_000333400</name>
</gene>
<proteinExistence type="predicted"/>
<reference evidence="2 3" key="1">
    <citation type="submission" date="2020-08" db="EMBL/GenBank/DDBJ databases">
        <authorList>
            <person name="Newling K."/>
            <person name="Davey J."/>
            <person name="Forrester S."/>
        </authorList>
    </citation>
    <scope>NUCLEOTIDE SEQUENCE [LARGE SCALE GENOMIC DNA]</scope>
    <source>
        <strain evidence="3">Crithidia deanei Carvalho (ATCC PRA-265)</strain>
    </source>
</reference>
<evidence type="ECO:0000313" key="2">
    <source>
        <dbReference type="EMBL" id="CAD2215876.1"/>
    </source>
</evidence>
<feature type="region of interest" description="Disordered" evidence="1">
    <location>
        <begin position="267"/>
        <end position="344"/>
    </location>
</feature>
<feature type="compositionally biased region" description="Polar residues" evidence="1">
    <location>
        <begin position="1"/>
        <end position="13"/>
    </location>
</feature>
<accession>A0A7G2C806</accession>
<evidence type="ECO:0000256" key="1">
    <source>
        <dbReference type="SAM" id="MobiDB-lite"/>
    </source>
</evidence>
<protein>
    <submittedName>
        <fullName evidence="2">Uncharacterized protein</fullName>
    </submittedName>
</protein>
<dbReference type="VEuPathDB" id="TriTrypDB:ADEAN_000333400"/>
<feature type="region of interest" description="Disordered" evidence="1">
    <location>
        <begin position="1"/>
        <end position="75"/>
    </location>
</feature>
<feature type="compositionally biased region" description="Polar residues" evidence="1">
    <location>
        <begin position="43"/>
        <end position="59"/>
    </location>
</feature>
<dbReference type="AlphaFoldDB" id="A0A7G2C806"/>
<organism evidence="2 3">
    <name type="scientific">Angomonas deanei</name>
    <dbReference type="NCBI Taxonomy" id="59799"/>
    <lineage>
        <taxon>Eukaryota</taxon>
        <taxon>Discoba</taxon>
        <taxon>Euglenozoa</taxon>
        <taxon>Kinetoplastea</taxon>
        <taxon>Metakinetoplastina</taxon>
        <taxon>Trypanosomatida</taxon>
        <taxon>Trypanosomatidae</taxon>
        <taxon>Strigomonadinae</taxon>
        <taxon>Angomonas</taxon>
    </lineage>
</organism>